<evidence type="ECO:0000256" key="3">
    <source>
        <dbReference type="ARBA" id="ARBA00022960"/>
    </source>
</evidence>
<dbReference type="Gene3D" id="2.60.40.3710">
    <property type="match status" value="1"/>
</dbReference>
<evidence type="ECO:0000256" key="8">
    <source>
        <dbReference type="SAM" id="SignalP"/>
    </source>
</evidence>
<feature type="signal peptide" evidence="8">
    <location>
        <begin position="1"/>
        <end position="29"/>
    </location>
</feature>
<dbReference type="EMBL" id="BAABAL010000006">
    <property type="protein sequence ID" value="GAA4002314.1"/>
    <property type="molecule type" value="Genomic_DNA"/>
</dbReference>
<dbReference type="CDD" id="cd16913">
    <property type="entry name" value="YkuD_like"/>
    <property type="match status" value="1"/>
</dbReference>
<organism evidence="10 11">
    <name type="scientific">Allokutzneria multivorans</name>
    <dbReference type="NCBI Taxonomy" id="1142134"/>
    <lineage>
        <taxon>Bacteria</taxon>
        <taxon>Bacillati</taxon>
        <taxon>Actinomycetota</taxon>
        <taxon>Actinomycetes</taxon>
        <taxon>Pseudonocardiales</taxon>
        <taxon>Pseudonocardiaceae</taxon>
        <taxon>Allokutzneria</taxon>
    </lineage>
</organism>
<proteinExistence type="predicted"/>
<reference evidence="11" key="1">
    <citation type="journal article" date="2019" name="Int. J. Syst. Evol. Microbiol.">
        <title>The Global Catalogue of Microorganisms (GCM) 10K type strain sequencing project: providing services to taxonomists for standard genome sequencing and annotation.</title>
        <authorList>
            <consortium name="The Broad Institute Genomics Platform"/>
            <consortium name="The Broad Institute Genome Sequencing Center for Infectious Disease"/>
            <person name="Wu L."/>
            <person name="Ma J."/>
        </authorList>
    </citation>
    <scope>NUCLEOTIDE SEQUENCE [LARGE SCALE GENOMIC DNA]</scope>
    <source>
        <strain evidence="11">JCM 17342</strain>
    </source>
</reference>
<name>A0ABP7RU65_9PSEU</name>
<gene>
    <name evidence="10" type="primary">ldtMt5</name>
    <name evidence="10" type="ORF">GCM10022247_23850</name>
</gene>
<keyword evidence="2" id="KW-0808">Transferase</keyword>
<dbReference type="PANTHER" id="PTHR30582">
    <property type="entry name" value="L,D-TRANSPEPTIDASE"/>
    <property type="match status" value="1"/>
</dbReference>
<feature type="active site" description="Proton donor/acceptor" evidence="7">
    <location>
        <position position="328"/>
    </location>
</feature>
<dbReference type="SUPFAM" id="SSF141523">
    <property type="entry name" value="L,D-transpeptidase catalytic domain-like"/>
    <property type="match status" value="1"/>
</dbReference>
<keyword evidence="5" id="KW-0012">Acyltransferase</keyword>
<keyword evidence="3 7" id="KW-0133">Cell shape</keyword>
<feature type="chain" id="PRO_5046218499" evidence="8">
    <location>
        <begin position="30"/>
        <end position="400"/>
    </location>
</feature>
<dbReference type="InterPro" id="IPR050979">
    <property type="entry name" value="LD-transpeptidase"/>
</dbReference>
<evidence type="ECO:0000256" key="6">
    <source>
        <dbReference type="ARBA" id="ARBA00023316"/>
    </source>
</evidence>
<dbReference type="InterPro" id="IPR041280">
    <property type="entry name" value="Big_10"/>
</dbReference>
<dbReference type="Proteomes" id="UP001501747">
    <property type="component" value="Unassembled WGS sequence"/>
</dbReference>
<dbReference type="Pfam" id="PF03734">
    <property type="entry name" value="YkuD"/>
    <property type="match status" value="1"/>
</dbReference>
<dbReference type="PANTHER" id="PTHR30582:SF2">
    <property type="entry name" value="L,D-TRANSPEPTIDASE YCIB-RELATED"/>
    <property type="match status" value="1"/>
</dbReference>
<keyword evidence="8" id="KW-0732">Signal</keyword>
<keyword evidence="6 7" id="KW-0961">Cell wall biogenesis/degradation</keyword>
<evidence type="ECO:0000256" key="4">
    <source>
        <dbReference type="ARBA" id="ARBA00022984"/>
    </source>
</evidence>
<evidence type="ECO:0000256" key="2">
    <source>
        <dbReference type="ARBA" id="ARBA00022679"/>
    </source>
</evidence>
<dbReference type="Gene3D" id="2.40.440.10">
    <property type="entry name" value="L,D-transpeptidase catalytic domain-like"/>
    <property type="match status" value="1"/>
</dbReference>
<evidence type="ECO:0000259" key="9">
    <source>
        <dbReference type="PROSITE" id="PS52029"/>
    </source>
</evidence>
<dbReference type="PROSITE" id="PS52029">
    <property type="entry name" value="LD_TPASE"/>
    <property type="match status" value="1"/>
</dbReference>
<comment type="caution">
    <text evidence="10">The sequence shown here is derived from an EMBL/GenBank/DDBJ whole genome shotgun (WGS) entry which is preliminary data.</text>
</comment>
<evidence type="ECO:0000256" key="1">
    <source>
        <dbReference type="ARBA" id="ARBA00004752"/>
    </source>
</evidence>
<accession>A0ABP7RU65</accession>
<protein>
    <submittedName>
        <fullName evidence="10">L,D-transpeptidase LdtMt5</fullName>
    </submittedName>
</protein>
<dbReference type="InterPro" id="IPR038063">
    <property type="entry name" value="Transpep_catalytic_dom"/>
</dbReference>
<keyword evidence="4 7" id="KW-0573">Peptidoglycan synthesis</keyword>
<evidence type="ECO:0000313" key="11">
    <source>
        <dbReference type="Proteomes" id="UP001501747"/>
    </source>
</evidence>
<dbReference type="Gene3D" id="2.60.40.3780">
    <property type="match status" value="1"/>
</dbReference>
<dbReference type="PROSITE" id="PS51257">
    <property type="entry name" value="PROKAR_LIPOPROTEIN"/>
    <property type="match status" value="1"/>
</dbReference>
<keyword evidence="11" id="KW-1185">Reference proteome</keyword>
<dbReference type="CDD" id="cd13432">
    <property type="entry name" value="LDT_IgD_like_2"/>
    <property type="match status" value="1"/>
</dbReference>
<dbReference type="Pfam" id="PF17964">
    <property type="entry name" value="Big_10"/>
    <property type="match status" value="1"/>
</dbReference>
<comment type="pathway">
    <text evidence="1 7">Cell wall biogenesis; peptidoglycan biosynthesis.</text>
</comment>
<sequence>MVGDKGRSGRRWALIVLGCAALALTPALAACTGGGGTTAQGGGAATAEEAPKAPAKVAIAPADGAKDVPPGQEVKVGVTDGTLTEVKLTNNDGKAVAGKLAEDKKSWVPGEDLGFSKTYTWAGSAVGTDGKPVALAGSFSTVKQGRMINITPNVVQGETYGIAMPIGLVFGQDVKDKASVERALKVTTEPATEGSWAWTHNDQVYWRPAEYWKPNTKVTLNAKLYGVSFGGNSFGKESITRSFGIGRSRITVADNQTKHVIVTENGQQVADYPASLGKEHDRKLVTRNGKYWAMEKHRLKLMTNLAYEYENYPAPWAVRMSWNGEFIHANDSTRGSHGKANVSHGCINLTSARAKEFHDATLIGDPIEVTGAKIDIPTNGSDIWGAPYSNWKALSALGKG</sequence>
<evidence type="ECO:0000256" key="5">
    <source>
        <dbReference type="ARBA" id="ARBA00023315"/>
    </source>
</evidence>
<dbReference type="InterPro" id="IPR005490">
    <property type="entry name" value="LD_TPept_cat_dom"/>
</dbReference>
<evidence type="ECO:0000256" key="7">
    <source>
        <dbReference type="PROSITE-ProRule" id="PRU01373"/>
    </source>
</evidence>
<feature type="active site" description="Nucleophile" evidence="7">
    <location>
        <position position="346"/>
    </location>
</feature>
<evidence type="ECO:0000313" key="10">
    <source>
        <dbReference type="EMBL" id="GAA4002314.1"/>
    </source>
</evidence>
<feature type="domain" description="L,D-TPase catalytic" evidence="9">
    <location>
        <begin position="249"/>
        <end position="370"/>
    </location>
</feature>